<feature type="transmembrane region" description="Helical" evidence="12">
    <location>
        <begin position="315"/>
        <end position="338"/>
    </location>
</feature>
<dbReference type="EnsemblMetazoa" id="SSS_60s_mrna">
    <property type="protein sequence ID" value="KAF7492029.1"/>
    <property type="gene ID" value="SSS_60"/>
</dbReference>
<evidence type="ECO:0000256" key="9">
    <source>
        <dbReference type="PIRSR" id="PIRSR600175-2"/>
    </source>
</evidence>
<dbReference type="InterPro" id="IPR037272">
    <property type="entry name" value="SNS_sf"/>
</dbReference>
<dbReference type="PRINTS" id="PR00176">
    <property type="entry name" value="NANEUSMPORT"/>
</dbReference>
<feature type="binding site" evidence="8">
    <location>
        <position position="365"/>
    </location>
    <ligand>
        <name>Na(+)</name>
        <dbReference type="ChEBI" id="CHEBI:29101"/>
        <label>1</label>
    </ligand>
</feature>
<feature type="binding site" evidence="8">
    <location>
        <position position="397"/>
    </location>
    <ligand>
        <name>Na(+)</name>
        <dbReference type="ChEBI" id="CHEBI:29101"/>
        <label>1</label>
    </ligand>
</feature>
<dbReference type="SUPFAM" id="SSF161070">
    <property type="entry name" value="SNF-like"/>
    <property type="match status" value="1"/>
</dbReference>
<feature type="binding site" evidence="8">
    <location>
        <position position="74"/>
    </location>
    <ligand>
        <name>Na(+)</name>
        <dbReference type="ChEBI" id="CHEBI:29101"/>
        <label>1</label>
    </ligand>
</feature>
<keyword evidence="6 12" id="KW-1133">Transmembrane helix</keyword>
<evidence type="ECO:0000256" key="6">
    <source>
        <dbReference type="ARBA" id="ARBA00022989"/>
    </source>
</evidence>
<evidence type="ECO:0000256" key="3">
    <source>
        <dbReference type="ARBA" id="ARBA00022448"/>
    </source>
</evidence>
<keyword evidence="9" id="KW-1015">Disulfide bond</keyword>
<feature type="binding site" evidence="8">
    <location>
        <position position="462"/>
    </location>
    <ligand>
        <name>Na(+)</name>
        <dbReference type="ChEBI" id="CHEBI:29101"/>
        <label>1</label>
    </ligand>
</feature>
<evidence type="ECO:0000256" key="4">
    <source>
        <dbReference type="ARBA" id="ARBA00022692"/>
    </source>
</evidence>
<dbReference type="AlphaFoldDB" id="A0A834VED2"/>
<keyword evidence="8" id="KW-0479">Metal-binding</keyword>
<reference evidence="13" key="2">
    <citation type="submission" date="2020-01" db="EMBL/GenBank/DDBJ databases">
        <authorList>
            <person name="Korhonen P.K.K."/>
            <person name="Guangxu M.G."/>
            <person name="Wang T.W."/>
            <person name="Stroehlein A.J.S."/>
            <person name="Young N.D."/>
            <person name="Ang C.-S.A."/>
            <person name="Fernando D.W.F."/>
            <person name="Lu H.L."/>
            <person name="Taylor S.T."/>
            <person name="Ehtesham M.E.M."/>
            <person name="Najaraj S.H.N."/>
            <person name="Harsha G.H.G."/>
            <person name="Madugundu A.M."/>
            <person name="Renuse S.R."/>
            <person name="Holt D.H."/>
            <person name="Pandey A.P."/>
            <person name="Papenfuss A.P."/>
            <person name="Gasser R.B.G."/>
            <person name="Fischer K.F."/>
        </authorList>
    </citation>
    <scope>NUCLEOTIDE SEQUENCE</scope>
    <source>
        <strain evidence="13">SSS_KF_BRIS2020</strain>
    </source>
</reference>
<feature type="compositionally biased region" description="Polar residues" evidence="11">
    <location>
        <begin position="753"/>
        <end position="778"/>
    </location>
</feature>
<dbReference type="OMA" id="HEPMLEQ"/>
<dbReference type="Proteomes" id="UP000070412">
    <property type="component" value="Unassembled WGS sequence"/>
</dbReference>
<feature type="transmembrane region" description="Helical" evidence="12">
    <location>
        <begin position="390"/>
        <end position="416"/>
    </location>
</feature>
<feature type="transmembrane region" description="Helical" evidence="12">
    <location>
        <begin position="280"/>
        <end position="303"/>
    </location>
</feature>
<feature type="compositionally biased region" description="Acidic residues" evidence="11">
    <location>
        <begin position="657"/>
        <end position="672"/>
    </location>
</feature>
<accession>A0A834VED2</accession>
<evidence type="ECO:0000256" key="10">
    <source>
        <dbReference type="RuleBase" id="RU003732"/>
    </source>
</evidence>
<feature type="disulfide bond" evidence="9">
    <location>
        <begin position="177"/>
        <end position="186"/>
    </location>
</feature>
<comment type="similarity">
    <text evidence="2 10">Belongs to the sodium:neurotransmitter symporter (SNF) (TC 2.A.22) family.</text>
</comment>
<feature type="transmembrane region" description="Helical" evidence="12">
    <location>
        <begin position="566"/>
        <end position="589"/>
    </location>
</feature>
<protein>
    <recommendedName>
        <fullName evidence="10">Transporter</fullName>
    </recommendedName>
</protein>
<proteinExistence type="inferred from homology"/>
<reference evidence="14" key="3">
    <citation type="submission" date="2022-06" db="UniProtKB">
        <authorList>
            <consortium name="EnsemblMetazoa"/>
        </authorList>
    </citation>
    <scope>IDENTIFICATION</scope>
</reference>
<dbReference type="PROSITE" id="PS00610">
    <property type="entry name" value="NA_NEUROTRAN_SYMP_1"/>
    <property type="match status" value="1"/>
</dbReference>
<evidence type="ECO:0000313" key="13">
    <source>
        <dbReference type="EMBL" id="KAF7492029.1"/>
    </source>
</evidence>
<evidence type="ECO:0000256" key="8">
    <source>
        <dbReference type="PIRSR" id="PIRSR600175-1"/>
    </source>
</evidence>
<dbReference type="PROSITE" id="PS50267">
    <property type="entry name" value="NA_NEUROTRAN_SYMP_3"/>
    <property type="match status" value="1"/>
</dbReference>
<evidence type="ECO:0000256" key="5">
    <source>
        <dbReference type="ARBA" id="ARBA00022847"/>
    </source>
</evidence>
<keyword evidence="4 10" id="KW-0812">Transmembrane</keyword>
<evidence type="ECO:0000256" key="12">
    <source>
        <dbReference type="SAM" id="Phobius"/>
    </source>
</evidence>
<feature type="binding site" evidence="8">
    <location>
        <position position="79"/>
    </location>
    <ligand>
        <name>Na(+)</name>
        <dbReference type="ChEBI" id="CHEBI:29101"/>
        <label>1</label>
    </ligand>
</feature>
<feature type="compositionally biased region" description="Basic residues" evidence="11">
    <location>
        <begin position="686"/>
        <end position="696"/>
    </location>
</feature>
<keyword evidence="15" id="KW-1185">Reference proteome</keyword>
<comment type="subcellular location">
    <subcellularLocation>
        <location evidence="1">Membrane</location>
        <topology evidence="1">Multi-pass membrane protein</topology>
    </subcellularLocation>
</comment>
<evidence type="ECO:0000313" key="14">
    <source>
        <dbReference type="EnsemblMetazoa" id="KAF7492029.1"/>
    </source>
</evidence>
<sequence>MISNKAIAKKSKMTNFTPIASNENIEEQIINCDLMDNEIPNIHDDASLAPRSSHLKKKEWGSYTEFLLASLSYAVGLGNIWRFPYLVYRNGGGAFFVPYFIMLFFVGIPLFVLEFSFGQYMQSSPVKVWIVAPLFTGIGYAMCFMSGLVSIYYNMIIAWALRYLITSLFYEITWDTCENSWNTIECLKHDTANCTKINGTMLYNGTCLQRHCEFVTNHSDVINVGLNPLNLLEGSGLIHCNISDSLWFNYTQENSKMPSDEYFHNEILGMSTGIDDLVGIRWDLAACLFICWTIVFGCLYNGLKSMGKSAYFTAIFPYIVLTILLVRCIFLDGALNGISFYLSPEWERLKHVHVWSDAAMQIFFSLSPCWGGIITLAKGNSLRHNFLKDAFYISIGNCLTSVYAGFVIFSIIGFMANEMGRGVKDVVTQGAGLAFIAYPEAVTRLPVARFWAIIFFTMLSTLGFGTQFTLIESVASTAAEMFFKRPNRLIKRRILMMTCFLFFLLGLILSTHAGIYILQLMDDHCASISAILIGLVELNVIIWVYGIDKFLRNSQKMLGSFPMFPLFWKFIWIFITPTILIGLFVSTVIEYEMSTYGHYVYPSWASWVGWLLSMFSVSAIPFYAIYKLITFPHGTLYERWLILTRPSPKWIPPSFGDGDDNGDDDDDDDDSSDDRNNERPMQTVLKSHRRSSSKKLTKNPLHLHLHSHAPPHCESQIALRNDEDDEIDDELDDELDDNRMMGVIMMKNQYSNPLANHQNDHSNGSGMNSINHNLNNYHDSNRHGNRNNFRNNNTSNNQNNNSGSNNQLRQNLSQTSFESDTGINLKILNSRK</sequence>
<name>A0A834VED2_SARSC</name>
<feature type="region of interest" description="Disordered" evidence="11">
    <location>
        <begin position="652"/>
        <end position="696"/>
    </location>
</feature>
<dbReference type="Pfam" id="PF00209">
    <property type="entry name" value="SNF"/>
    <property type="match status" value="1"/>
</dbReference>
<dbReference type="PANTHER" id="PTHR11616">
    <property type="entry name" value="SODIUM/CHLORIDE DEPENDENT TRANSPORTER"/>
    <property type="match status" value="1"/>
</dbReference>
<feature type="transmembrane region" description="Helical" evidence="12">
    <location>
        <begin position="93"/>
        <end position="116"/>
    </location>
</feature>
<dbReference type="GO" id="GO:0005886">
    <property type="term" value="C:plasma membrane"/>
    <property type="evidence" value="ECO:0007669"/>
    <property type="project" value="TreeGrafter"/>
</dbReference>
<feature type="transmembrane region" description="Helical" evidence="12">
    <location>
        <begin position="60"/>
        <end position="81"/>
    </location>
</feature>
<feature type="transmembrane region" description="Helical" evidence="12">
    <location>
        <begin position="128"/>
        <end position="153"/>
    </location>
</feature>
<reference evidence="15" key="1">
    <citation type="journal article" date="2020" name="PLoS Negl. Trop. Dis.">
        <title>High-quality nuclear genome for Sarcoptes scabiei-A critical resource for a neglected parasite.</title>
        <authorList>
            <person name="Korhonen P.K."/>
            <person name="Gasser R.B."/>
            <person name="Ma G."/>
            <person name="Wang T."/>
            <person name="Stroehlein A.J."/>
            <person name="Young N.D."/>
            <person name="Ang C.S."/>
            <person name="Fernando D.D."/>
            <person name="Lu H.C."/>
            <person name="Taylor S."/>
            <person name="Reynolds S.L."/>
            <person name="Mofiz E."/>
            <person name="Najaraj S.H."/>
            <person name="Gowda H."/>
            <person name="Madugundu A."/>
            <person name="Renuse S."/>
            <person name="Holt D."/>
            <person name="Pandey A."/>
            <person name="Papenfuss A.T."/>
            <person name="Fischer K."/>
        </authorList>
    </citation>
    <scope>NUCLEOTIDE SEQUENCE [LARGE SCALE GENOMIC DNA]</scope>
</reference>
<evidence type="ECO:0000256" key="2">
    <source>
        <dbReference type="ARBA" id="ARBA00006459"/>
    </source>
</evidence>
<dbReference type="EMBL" id="WVUK01000057">
    <property type="protein sequence ID" value="KAF7492029.1"/>
    <property type="molecule type" value="Genomic_DNA"/>
</dbReference>
<dbReference type="InterPro" id="IPR000175">
    <property type="entry name" value="Na/ntran_symport"/>
</dbReference>
<dbReference type="OrthoDB" id="6581954at2759"/>
<dbReference type="GO" id="GO:0015375">
    <property type="term" value="F:glycine:sodium symporter activity"/>
    <property type="evidence" value="ECO:0007669"/>
    <property type="project" value="TreeGrafter"/>
</dbReference>
<evidence type="ECO:0000256" key="7">
    <source>
        <dbReference type="ARBA" id="ARBA00023136"/>
    </source>
</evidence>
<feature type="transmembrane region" description="Helical" evidence="12">
    <location>
        <begin position="526"/>
        <end position="545"/>
    </location>
</feature>
<dbReference type="GO" id="GO:0046872">
    <property type="term" value="F:metal ion binding"/>
    <property type="evidence" value="ECO:0007669"/>
    <property type="project" value="UniProtKB-KW"/>
</dbReference>
<feature type="binding site" evidence="8">
    <location>
        <position position="75"/>
    </location>
    <ligand>
        <name>Na(+)</name>
        <dbReference type="ChEBI" id="CHEBI:29101"/>
        <label>1</label>
    </ligand>
</feature>
<feature type="compositionally biased region" description="Low complexity" evidence="11">
    <location>
        <begin position="786"/>
        <end position="808"/>
    </location>
</feature>
<feature type="region of interest" description="Disordered" evidence="11">
    <location>
        <begin position="753"/>
        <end position="808"/>
    </location>
</feature>
<organism evidence="13">
    <name type="scientific">Sarcoptes scabiei</name>
    <name type="common">Itch mite</name>
    <name type="synonym">Acarus scabiei</name>
    <dbReference type="NCBI Taxonomy" id="52283"/>
    <lineage>
        <taxon>Eukaryota</taxon>
        <taxon>Metazoa</taxon>
        <taxon>Ecdysozoa</taxon>
        <taxon>Arthropoda</taxon>
        <taxon>Chelicerata</taxon>
        <taxon>Arachnida</taxon>
        <taxon>Acari</taxon>
        <taxon>Acariformes</taxon>
        <taxon>Sarcoptiformes</taxon>
        <taxon>Astigmata</taxon>
        <taxon>Psoroptidia</taxon>
        <taxon>Sarcoptoidea</taxon>
        <taxon>Sarcoptidae</taxon>
        <taxon>Sarcoptinae</taxon>
        <taxon>Sarcoptes</taxon>
    </lineage>
</organism>
<keyword evidence="8" id="KW-0915">Sodium</keyword>
<feature type="transmembrane region" description="Helical" evidence="12">
    <location>
        <begin position="358"/>
        <end position="378"/>
    </location>
</feature>
<evidence type="ECO:0000313" key="15">
    <source>
        <dbReference type="Proteomes" id="UP000070412"/>
    </source>
</evidence>
<evidence type="ECO:0000256" key="11">
    <source>
        <dbReference type="SAM" id="MobiDB-lite"/>
    </source>
</evidence>
<feature type="transmembrane region" description="Helical" evidence="12">
    <location>
        <begin position="494"/>
        <end position="520"/>
    </location>
</feature>
<gene>
    <name evidence="13" type="primary">SSS_60g</name>
    <name evidence="13" type="ORF">SSS_60</name>
</gene>
<keyword evidence="7 12" id="KW-0472">Membrane</keyword>
<dbReference type="PANTHER" id="PTHR11616:SF240">
    <property type="entry name" value="BLOATED TUBULES, ISOFORM B-RELATED"/>
    <property type="match status" value="1"/>
</dbReference>
<feature type="transmembrane region" description="Helical" evidence="12">
    <location>
        <begin position="604"/>
        <end position="626"/>
    </location>
</feature>
<keyword evidence="5 10" id="KW-0769">Symport</keyword>
<feature type="transmembrane region" description="Helical" evidence="12">
    <location>
        <begin position="450"/>
        <end position="474"/>
    </location>
</feature>
<evidence type="ECO:0000256" key="1">
    <source>
        <dbReference type="ARBA" id="ARBA00004141"/>
    </source>
</evidence>
<keyword evidence="3 10" id="KW-0813">Transport</keyword>